<dbReference type="AlphaFoldDB" id="A0A7X8H0T9"/>
<evidence type="ECO:0000259" key="2">
    <source>
        <dbReference type="PROSITE" id="PS51096"/>
    </source>
</evidence>
<dbReference type="PANTHER" id="PTHR33799:SF1">
    <property type="entry name" value="PTS SYSTEM MANNOSE-SPECIFIC EIIAB COMPONENT-RELATED"/>
    <property type="match status" value="1"/>
</dbReference>
<dbReference type="InterPro" id="IPR004701">
    <property type="entry name" value="PTS_EIIA_man-typ"/>
</dbReference>
<organism evidence="3 4">
    <name type="scientific">Globicatella sulfidifaciens</name>
    <dbReference type="NCBI Taxonomy" id="136093"/>
    <lineage>
        <taxon>Bacteria</taxon>
        <taxon>Bacillati</taxon>
        <taxon>Bacillota</taxon>
        <taxon>Bacilli</taxon>
        <taxon>Lactobacillales</taxon>
        <taxon>Aerococcaceae</taxon>
        <taxon>Globicatella</taxon>
    </lineage>
</organism>
<proteinExistence type="predicted"/>
<evidence type="ECO:0000313" key="3">
    <source>
        <dbReference type="EMBL" id="NLJ19184.1"/>
    </source>
</evidence>
<name>A0A7X8H0T9_9LACT</name>
<evidence type="ECO:0000256" key="1">
    <source>
        <dbReference type="ARBA" id="ARBA00022679"/>
    </source>
</evidence>
<dbReference type="Gene3D" id="3.40.50.510">
    <property type="entry name" value="Phosphotransferase system, mannose-type IIA component"/>
    <property type="match status" value="1"/>
</dbReference>
<comment type="caution">
    <text evidence="3">The sequence shown here is derived from an EMBL/GenBank/DDBJ whole genome shotgun (WGS) entry which is preliminary data.</text>
</comment>
<dbReference type="PANTHER" id="PTHR33799">
    <property type="entry name" value="PTS PERMEASE-RELATED-RELATED"/>
    <property type="match status" value="1"/>
</dbReference>
<dbReference type="EMBL" id="JAAYSM010000359">
    <property type="protein sequence ID" value="NLJ19184.1"/>
    <property type="molecule type" value="Genomic_DNA"/>
</dbReference>
<sequence length="138" mass="15342">MKMILASHGKLAEGMKDTLEMIVGKNENIYAFAAYSDGRETKFLEDIQALINENQDEQIVIATDVLGGSVNNEMIQLLNRYPQVYLISGMNLPVIITLATAVCPLTTEMIEEAISMGKEGVVFVNQLMKENNEEEDLL</sequence>
<dbReference type="RefSeq" id="WP_276649534.1">
    <property type="nucleotide sequence ID" value="NZ_JAAYSM010000359.1"/>
</dbReference>
<dbReference type="Pfam" id="PF03610">
    <property type="entry name" value="EIIA-man"/>
    <property type="match status" value="1"/>
</dbReference>
<evidence type="ECO:0000313" key="4">
    <source>
        <dbReference type="Proteomes" id="UP000541058"/>
    </source>
</evidence>
<dbReference type="InterPro" id="IPR051471">
    <property type="entry name" value="Bacterial_PTS_sugar_comp"/>
</dbReference>
<keyword evidence="1" id="KW-0808">Transferase</keyword>
<feature type="domain" description="PTS EIIA type-4" evidence="2">
    <location>
        <begin position="1"/>
        <end position="121"/>
    </location>
</feature>
<gene>
    <name evidence="3" type="ORF">GX355_10010</name>
</gene>
<reference evidence="3 4" key="1">
    <citation type="journal article" date="2020" name="Biotechnol. Biofuels">
        <title>New insights from the biogas microbiome by comprehensive genome-resolved metagenomics of nearly 1600 species originating from multiple anaerobic digesters.</title>
        <authorList>
            <person name="Campanaro S."/>
            <person name="Treu L."/>
            <person name="Rodriguez-R L.M."/>
            <person name="Kovalovszki A."/>
            <person name="Ziels R.M."/>
            <person name="Maus I."/>
            <person name="Zhu X."/>
            <person name="Kougias P.G."/>
            <person name="Basile A."/>
            <person name="Luo G."/>
            <person name="Schluter A."/>
            <person name="Konstantinidis K.T."/>
            <person name="Angelidaki I."/>
        </authorList>
    </citation>
    <scope>NUCLEOTIDE SEQUENCE [LARGE SCALE GENOMIC DNA]</scope>
    <source>
        <strain evidence="3">AS23ysBPME_34</strain>
    </source>
</reference>
<dbReference type="GO" id="GO:0016020">
    <property type="term" value="C:membrane"/>
    <property type="evidence" value="ECO:0007669"/>
    <property type="project" value="InterPro"/>
</dbReference>
<dbReference type="Proteomes" id="UP000541058">
    <property type="component" value="Unassembled WGS sequence"/>
</dbReference>
<dbReference type="InterPro" id="IPR036662">
    <property type="entry name" value="PTS_EIIA_man-typ_sf"/>
</dbReference>
<accession>A0A7X8H0T9</accession>
<dbReference type="GO" id="GO:0009401">
    <property type="term" value="P:phosphoenolpyruvate-dependent sugar phosphotransferase system"/>
    <property type="evidence" value="ECO:0007669"/>
    <property type="project" value="InterPro"/>
</dbReference>
<dbReference type="PROSITE" id="PS51096">
    <property type="entry name" value="PTS_EIIA_TYPE_4"/>
    <property type="match status" value="1"/>
</dbReference>
<dbReference type="GO" id="GO:0016740">
    <property type="term" value="F:transferase activity"/>
    <property type="evidence" value="ECO:0007669"/>
    <property type="project" value="UniProtKB-KW"/>
</dbReference>
<protein>
    <recommendedName>
        <fullName evidence="2">PTS EIIA type-4 domain-containing protein</fullName>
    </recommendedName>
</protein>
<dbReference type="SUPFAM" id="SSF53062">
    <property type="entry name" value="PTS system fructose IIA component-like"/>
    <property type="match status" value="1"/>
</dbReference>